<evidence type="ECO:0000313" key="3">
    <source>
        <dbReference type="EMBL" id="KAK2614633.1"/>
    </source>
</evidence>
<dbReference type="InterPro" id="IPR050411">
    <property type="entry name" value="AlphaKG_dependent_hydroxylases"/>
</dbReference>
<dbReference type="GO" id="GO:0016491">
    <property type="term" value="F:oxidoreductase activity"/>
    <property type="evidence" value="ECO:0007669"/>
    <property type="project" value="UniProtKB-KW"/>
</dbReference>
<dbReference type="Gene3D" id="3.60.130.10">
    <property type="entry name" value="Clavaminate synthase-like"/>
    <property type="match status" value="1"/>
</dbReference>
<accession>A0AAD9SP41</accession>
<dbReference type="Pfam" id="PF02668">
    <property type="entry name" value="TauD"/>
    <property type="match status" value="1"/>
</dbReference>
<reference evidence="3" key="1">
    <citation type="submission" date="2023-06" db="EMBL/GenBank/DDBJ databases">
        <authorList>
            <person name="Noh H."/>
        </authorList>
    </citation>
    <scope>NUCLEOTIDE SEQUENCE</scope>
    <source>
        <strain evidence="3">DUCC20226</strain>
    </source>
</reference>
<comment type="caution">
    <text evidence="3">The sequence shown here is derived from an EMBL/GenBank/DDBJ whole genome shotgun (WGS) entry which is preliminary data.</text>
</comment>
<dbReference type="SUPFAM" id="SSF51197">
    <property type="entry name" value="Clavaminate synthase-like"/>
    <property type="match status" value="1"/>
</dbReference>
<dbReference type="PANTHER" id="PTHR10696:SF54">
    <property type="entry name" value="FAMILY OXIDOREDUCTASE, PUTATIVE (AFU_ORTHOLOGUE AFUA_4G13850)-RELATED"/>
    <property type="match status" value="1"/>
</dbReference>
<feature type="domain" description="TauD/TfdA-like" evidence="2">
    <location>
        <begin position="108"/>
        <end position="364"/>
    </location>
</feature>
<dbReference type="InterPro" id="IPR003819">
    <property type="entry name" value="TauD/TfdA-like"/>
</dbReference>
<dbReference type="PANTHER" id="PTHR10696">
    <property type="entry name" value="GAMMA-BUTYROBETAINE HYDROXYLASE-RELATED"/>
    <property type="match status" value="1"/>
</dbReference>
<sequence>MAAVAVPNSQEGRLPLLHKKPLLDNHIEVIETELPAIETPKVVNLEDQFEPVIENLKLAPEFVSPLAWTGSDYKDDTKYTITLTETEIQEIKDGLTHFKSLCKWGDEISPETFPLPTLKSKLKELKDEIFEGRGFFVLRGLDPVQLCIEDNILIYIGVAKYIAGLIGKQDDGGHVLGHVRDAAESDVKDHLRPHRDSKLPLTFHTDGYAEVLGMQALNVGATGGQHLISSSWTIYNNLLRTHPEMLRLLLAPEWKFYHTNGWLEEGIPRPLFYLQSNRLITNFARYPLLGRSGVPISEAGSRTCTSAQVEVLDKLEALARENRLELDLKPGDMLFLNNLAIVHSREAFENDPEAGKVRHLVRLWMRNEEKAWELPKELKFGRDKVFYNEELEESWNITPQPRLRFKIFETLYP</sequence>
<name>A0AAD9SP41_PHOAM</name>
<evidence type="ECO:0000259" key="2">
    <source>
        <dbReference type="Pfam" id="PF02668"/>
    </source>
</evidence>
<dbReference type="Proteomes" id="UP001265746">
    <property type="component" value="Unassembled WGS sequence"/>
</dbReference>
<dbReference type="EMBL" id="JAUJFL010000001">
    <property type="protein sequence ID" value="KAK2614633.1"/>
    <property type="molecule type" value="Genomic_DNA"/>
</dbReference>
<proteinExistence type="predicted"/>
<evidence type="ECO:0000256" key="1">
    <source>
        <dbReference type="ARBA" id="ARBA00023002"/>
    </source>
</evidence>
<keyword evidence="4" id="KW-1185">Reference proteome</keyword>
<evidence type="ECO:0000313" key="4">
    <source>
        <dbReference type="Proteomes" id="UP001265746"/>
    </source>
</evidence>
<protein>
    <recommendedName>
        <fullName evidence="2">TauD/TfdA-like domain-containing protein</fullName>
    </recommendedName>
</protein>
<dbReference type="AlphaFoldDB" id="A0AAD9SP41"/>
<keyword evidence="1" id="KW-0560">Oxidoreductase</keyword>
<gene>
    <name evidence="3" type="ORF">N8I77_001442</name>
</gene>
<dbReference type="InterPro" id="IPR042098">
    <property type="entry name" value="TauD-like_sf"/>
</dbReference>
<organism evidence="3 4">
    <name type="scientific">Phomopsis amygdali</name>
    <name type="common">Fusicoccum amygdali</name>
    <dbReference type="NCBI Taxonomy" id="1214568"/>
    <lineage>
        <taxon>Eukaryota</taxon>
        <taxon>Fungi</taxon>
        <taxon>Dikarya</taxon>
        <taxon>Ascomycota</taxon>
        <taxon>Pezizomycotina</taxon>
        <taxon>Sordariomycetes</taxon>
        <taxon>Sordariomycetidae</taxon>
        <taxon>Diaporthales</taxon>
        <taxon>Diaporthaceae</taxon>
        <taxon>Diaporthe</taxon>
    </lineage>
</organism>